<name>A0A9D6Z5J0_9BACT</name>
<accession>A0A9D6Z5J0</accession>
<feature type="compositionally biased region" description="Polar residues" evidence="1">
    <location>
        <begin position="39"/>
        <end position="51"/>
    </location>
</feature>
<feature type="compositionally biased region" description="Basic and acidic residues" evidence="1">
    <location>
        <begin position="22"/>
        <end position="33"/>
    </location>
</feature>
<dbReference type="AlphaFoldDB" id="A0A9D6Z5J0"/>
<feature type="compositionally biased region" description="Basic and acidic residues" evidence="1">
    <location>
        <begin position="52"/>
        <end position="74"/>
    </location>
</feature>
<organism evidence="2 3">
    <name type="scientific">Desulfomonile tiedjei</name>
    <dbReference type="NCBI Taxonomy" id="2358"/>
    <lineage>
        <taxon>Bacteria</taxon>
        <taxon>Pseudomonadati</taxon>
        <taxon>Thermodesulfobacteriota</taxon>
        <taxon>Desulfomonilia</taxon>
        <taxon>Desulfomonilales</taxon>
        <taxon>Desulfomonilaceae</taxon>
        <taxon>Desulfomonile</taxon>
    </lineage>
</organism>
<evidence type="ECO:0000256" key="1">
    <source>
        <dbReference type="SAM" id="MobiDB-lite"/>
    </source>
</evidence>
<reference evidence="2" key="1">
    <citation type="submission" date="2020-07" db="EMBL/GenBank/DDBJ databases">
        <title>Huge and variable diversity of episymbiotic CPR bacteria and DPANN archaea in groundwater ecosystems.</title>
        <authorList>
            <person name="He C.Y."/>
            <person name="Keren R."/>
            <person name="Whittaker M."/>
            <person name="Farag I.F."/>
            <person name="Doudna J."/>
            <person name="Cate J.H.D."/>
            <person name="Banfield J.F."/>
        </authorList>
    </citation>
    <scope>NUCLEOTIDE SEQUENCE</scope>
    <source>
        <strain evidence="2">NC_groundwater_1664_Pr3_B-0.1um_52_9</strain>
    </source>
</reference>
<proteinExistence type="predicted"/>
<feature type="region of interest" description="Disordered" evidence="1">
    <location>
        <begin position="22"/>
        <end position="88"/>
    </location>
</feature>
<evidence type="ECO:0000313" key="2">
    <source>
        <dbReference type="EMBL" id="MBI5249211.1"/>
    </source>
</evidence>
<dbReference type="EMBL" id="JACRDE010000192">
    <property type="protein sequence ID" value="MBI5249211.1"/>
    <property type="molecule type" value="Genomic_DNA"/>
</dbReference>
<protein>
    <submittedName>
        <fullName evidence="2">Uncharacterized protein</fullName>
    </submittedName>
</protein>
<comment type="caution">
    <text evidence="2">The sequence shown here is derived from an EMBL/GenBank/DDBJ whole genome shotgun (WGS) entry which is preliminary data.</text>
</comment>
<evidence type="ECO:0000313" key="3">
    <source>
        <dbReference type="Proteomes" id="UP000807825"/>
    </source>
</evidence>
<sequence>MFLSKLLVRIRGELLNLKEELARKDDPGEKTETLLETVHTGTESQPHSQETSPEKSVDLERKFDELLKHKKEEQSTSDQPPANPRTLG</sequence>
<gene>
    <name evidence="2" type="ORF">HY912_06930</name>
</gene>
<dbReference type="Proteomes" id="UP000807825">
    <property type="component" value="Unassembled WGS sequence"/>
</dbReference>